<name>A0AAD4CP54_ASPNN</name>
<protein>
    <submittedName>
        <fullName evidence="4">Uncharacterized protein</fullName>
    </submittedName>
</protein>
<dbReference type="SUPFAM" id="SSF48576">
    <property type="entry name" value="Terpenoid synthases"/>
    <property type="match status" value="2"/>
</dbReference>
<dbReference type="InterPro" id="IPR000092">
    <property type="entry name" value="Polyprenyl_synt"/>
</dbReference>
<reference evidence="4" key="1">
    <citation type="journal article" date="2019" name="Beilstein J. Org. Chem.">
        <title>Nanangenines: drimane sesquiterpenoids as the dominant metabolite cohort of a novel Australian fungus, Aspergillus nanangensis.</title>
        <authorList>
            <person name="Lacey H.J."/>
            <person name="Gilchrist C.L.M."/>
            <person name="Crombie A."/>
            <person name="Kalaitzis J.A."/>
            <person name="Vuong D."/>
            <person name="Rutledge P.J."/>
            <person name="Turner P."/>
            <person name="Pitt J.I."/>
            <person name="Lacey E."/>
            <person name="Chooi Y.H."/>
            <person name="Piggott A.M."/>
        </authorList>
    </citation>
    <scope>NUCLEOTIDE SEQUENCE</scope>
    <source>
        <strain evidence="4">MST-FP2251</strain>
    </source>
</reference>
<dbReference type="GO" id="GO:0043386">
    <property type="term" value="P:mycotoxin biosynthetic process"/>
    <property type="evidence" value="ECO:0007669"/>
    <property type="project" value="UniProtKB-ARBA"/>
</dbReference>
<comment type="caution">
    <text evidence="4">The sequence shown here is derived from an EMBL/GenBank/DDBJ whole genome shotgun (WGS) entry which is preliminary data.</text>
</comment>
<keyword evidence="3" id="KW-0460">Magnesium</keyword>
<dbReference type="GO" id="GO:0008299">
    <property type="term" value="P:isoprenoid biosynthetic process"/>
    <property type="evidence" value="ECO:0007669"/>
    <property type="project" value="InterPro"/>
</dbReference>
<gene>
    <name evidence="4" type="ORF">FE257_006261</name>
</gene>
<dbReference type="AlphaFoldDB" id="A0AAD4CP54"/>
<dbReference type="PANTHER" id="PTHR12001">
    <property type="entry name" value="GERANYLGERANYL PYROPHOSPHATE SYNTHASE"/>
    <property type="match status" value="1"/>
</dbReference>
<evidence type="ECO:0000256" key="2">
    <source>
        <dbReference type="ARBA" id="ARBA00022723"/>
    </source>
</evidence>
<dbReference type="InterPro" id="IPR008949">
    <property type="entry name" value="Isoprenoid_synthase_dom_sf"/>
</dbReference>
<evidence type="ECO:0000313" key="4">
    <source>
        <dbReference type="EMBL" id="KAF9890100.1"/>
    </source>
</evidence>
<evidence type="ECO:0000256" key="3">
    <source>
        <dbReference type="ARBA" id="ARBA00022842"/>
    </source>
</evidence>
<proteinExistence type="predicted"/>
<organism evidence="4 5">
    <name type="scientific">Aspergillus nanangensis</name>
    <dbReference type="NCBI Taxonomy" id="2582783"/>
    <lineage>
        <taxon>Eukaryota</taxon>
        <taxon>Fungi</taxon>
        <taxon>Dikarya</taxon>
        <taxon>Ascomycota</taxon>
        <taxon>Pezizomycotina</taxon>
        <taxon>Eurotiomycetes</taxon>
        <taxon>Eurotiomycetidae</taxon>
        <taxon>Eurotiales</taxon>
        <taxon>Aspergillaceae</taxon>
        <taxon>Aspergillus</taxon>
        <taxon>Aspergillus subgen. Circumdati</taxon>
    </lineage>
</organism>
<dbReference type="CDD" id="cd00385">
    <property type="entry name" value="Isoprenoid_Biosyn_C1"/>
    <property type="match status" value="1"/>
</dbReference>
<evidence type="ECO:0000313" key="5">
    <source>
        <dbReference type="Proteomes" id="UP001194746"/>
    </source>
</evidence>
<dbReference type="GO" id="GO:0046872">
    <property type="term" value="F:metal ion binding"/>
    <property type="evidence" value="ECO:0007669"/>
    <property type="project" value="UniProtKB-KW"/>
</dbReference>
<keyword evidence="2" id="KW-0479">Metal-binding</keyword>
<keyword evidence="5" id="KW-1185">Reference proteome</keyword>
<dbReference type="Pfam" id="PF19086">
    <property type="entry name" value="Terpene_syn_C_2"/>
    <property type="match status" value="1"/>
</dbReference>
<keyword evidence="1" id="KW-0808">Transferase</keyword>
<dbReference type="GO" id="GO:0046165">
    <property type="term" value="P:alcohol biosynthetic process"/>
    <property type="evidence" value="ECO:0007669"/>
    <property type="project" value="UniProtKB-ARBA"/>
</dbReference>
<accession>A0AAD4CP54</accession>
<dbReference type="GO" id="GO:0004659">
    <property type="term" value="F:prenyltransferase activity"/>
    <property type="evidence" value="ECO:0007669"/>
    <property type="project" value="InterPro"/>
</dbReference>
<sequence>MAPGDSEHPTSDLIDPAIVAQSCATTFPVRLSKYSHLTDTASDEFREKWKQTIGFGFDGSQGPSGNWIALAYPDCRPEESVAAIRMNDFLFAYDDYVTSVGPENAIRLIPHAKQLGMCQDSDRASPSFAGMWDANLYHLQADTYFHLMSLNRRLGARLIQGTNKFFAHTGTRRISEFASFDEFVDYRFWDAGGSFVVDLIAFTYGWTPSLADMDSASELTRLAVDMATLANDLCSFDRECLFEIDEKGNLTNAVWYLMKDLNLNVAQAKEMLIKEKILPLERKFREKRKEYLQNPAHKHMTGYLDRLEAIHSGSWFWGATCPRYNDWCHNFAFLYGDNEKLSPRDIASAKWTELAERRPLPGMDLGVKCAPEKRSERLVNANMAMAPIQYLQSVPSKNIPSIILKGMNVWVQLPNKTVDHIEKTMTCFADASLLLNDPQLGLSSSGVIPTTPSIFGLGQTMNAASLLQLLGLEECLQLGNKAATDKFICEVHNLYEAQGLDLHWRHVGRVPSIDEYMDTLHKKSRSLYCFAAHLLVPEGVVLRHVTAHDIVHFMAHMGEYLGLRDEFANFVPDKETIHSDDTIRARLSLPFVHMVQHSSRRQMLQSFLVEKSWKGKVCPADNELIKQEMETTGTMEFMKEVLVESEDRVYRKLLDIEDKTGATNFIFRLLLTRLNMFAD</sequence>
<dbReference type="EMBL" id="VCAU01000029">
    <property type="protein sequence ID" value="KAF9890100.1"/>
    <property type="molecule type" value="Genomic_DNA"/>
</dbReference>
<evidence type="ECO:0000256" key="1">
    <source>
        <dbReference type="ARBA" id="ARBA00022679"/>
    </source>
</evidence>
<dbReference type="PANTHER" id="PTHR12001:SF44">
    <property type="entry name" value="GERANYLGERANYL PYROPHOSPHATE SYNTHASE"/>
    <property type="match status" value="1"/>
</dbReference>
<dbReference type="Gene3D" id="1.10.600.10">
    <property type="entry name" value="Farnesyl Diphosphate Synthase"/>
    <property type="match status" value="2"/>
</dbReference>
<dbReference type="Pfam" id="PF00348">
    <property type="entry name" value="polyprenyl_synt"/>
    <property type="match status" value="1"/>
</dbReference>
<dbReference type="Proteomes" id="UP001194746">
    <property type="component" value="Unassembled WGS sequence"/>
</dbReference>
<reference evidence="4" key="2">
    <citation type="submission" date="2020-02" db="EMBL/GenBank/DDBJ databases">
        <authorList>
            <person name="Gilchrist C.L.M."/>
            <person name="Chooi Y.-H."/>
        </authorList>
    </citation>
    <scope>NUCLEOTIDE SEQUENCE</scope>
    <source>
        <strain evidence="4">MST-FP2251</strain>
    </source>
</reference>